<evidence type="ECO:0000256" key="4">
    <source>
        <dbReference type="ARBA" id="ARBA00022475"/>
    </source>
</evidence>
<dbReference type="PROSITE" id="PS50893">
    <property type="entry name" value="ABC_TRANSPORTER_2"/>
    <property type="match status" value="2"/>
</dbReference>
<sequence>MSGVRTTTGEPAKLALSVTGLRVTGPAGPIVGGLSLEVGCGETVAVVGESGSGKSVTARALTGLLPTGLTAAGTMTIGGDTLPLDGGHRAWRGVRGSRITLLPQDPFTSLSPRHRCGDQIAMSLRGLSKAARKAAVLASLDEVGLPGRVAGQYPFQLSGGMRQRVAIAAALVTKPDVLVADEATTALDVTTQREVLDLLAGLQRERNMGLILVTHDLGVARGRADRITVLYAGRVAEQGDAAEVLAAPAHPYTGRLLDCDPPLDVTLDRLPTIPGSVPRLAQVGDACTFAPRCALATDECRSAAPALAEISPGHRVACVHAGQFTTDDPERVVVPPAAPAFASAPAGLEPVLCISGLRKSFGSHVALDGIDLDIAPGESVAVVGESGSGKTTLARIVVGLEVADEGTVRTGTSRPPQIVFQDPYSALNPSLSVSSSLRDALRAGGRSKSEVPALLEMVGLPAAYARRRPRALSGGERQRVAIARALAARPDLLVCDEAVSALDVSVQAQILNLIAELRASLGLSVLFISHDLAVVRQASQRVYVLYQGRIAEQGHTGEVLSAPARDYTRRLMASVPAGR</sequence>
<evidence type="ECO:0000256" key="5">
    <source>
        <dbReference type="ARBA" id="ARBA00022741"/>
    </source>
</evidence>
<dbReference type="GO" id="GO:0005524">
    <property type="term" value="F:ATP binding"/>
    <property type="evidence" value="ECO:0007669"/>
    <property type="project" value="UniProtKB-KW"/>
</dbReference>
<keyword evidence="3" id="KW-0813">Transport</keyword>
<dbReference type="GO" id="GO:0015413">
    <property type="term" value="F:ABC-type nickel transporter activity"/>
    <property type="evidence" value="ECO:0007669"/>
    <property type="project" value="UniProtKB-EC"/>
</dbReference>
<dbReference type="InterPro" id="IPR003439">
    <property type="entry name" value="ABC_transporter-like_ATP-bd"/>
</dbReference>
<evidence type="ECO:0000256" key="6">
    <source>
        <dbReference type="ARBA" id="ARBA00022840"/>
    </source>
</evidence>
<dbReference type="Gene3D" id="3.40.50.300">
    <property type="entry name" value="P-loop containing nucleotide triphosphate hydrolases"/>
    <property type="match status" value="2"/>
</dbReference>
<reference evidence="9 10" key="1">
    <citation type="submission" date="2018-11" db="EMBL/GenBank/DDBJ databases">
        <title>Trebonia kvetii gen.nov., sp.nov., a novel acidophilic actinobacterium, and proposal of the new actinobacterial family Treboniaceae fam. nov.</title>
        <authorList>
            <person name="Rapoport D."/>
            <person name="Sagova-Mareckova M."/>
            <person name="Sedlacek I."/>
            <person name="Provaznik J."/>
            <person name="Kralova S."/>
            <person name="Pavlinic D."/>
            <person name="Benes V."/>
            <person name="Kopecky J."/>
        </authorList>
    </citation>
    <scope>NUCLEOTIDE SEQUENCE [LARGE SCALE GENOMIC DNA]</scope>
    <source>
        <strain evidence="9 10">15Tr583</strain>
    </source>
</reference>
<dbReference type="GO" id="GO:0005886">
    <property type="term" value="C:plasma membrane"/>
    <property type="evidence" value="ECO:0007669"/>
    <property type="project" value="UniProtKB-SubCell"/>
</dbReference>
<dbReference type="InterPro" id="IPR003593">
    <property type="entry name" value="AAA+_ATPase"/>
</dbReference>
<evidence type="ECO:0000256" key="2">
    <source>
        <dbReference type="ARBA" id="ARBA00005417"/>
    </source>
</evidence>
<dbReference type="PANTHER" id="PTHR43297">
    <property type="entry name" value="OLIGOPEPTIDE TRANSPORT ATP-BINDING PROTEIN APPD"/>
    <property type="match status" value="1"/>
</dbReference>
<dbReference type="InterPro" id="IPR050388">
    <property type="entry name" value="ABC_Ni/Peptide_Import"/>
</dbReference>
<comment type="caution">
    <text evidence="9">The sequence shown here is derived from an EMBL/GenBank/DDBJ whole genome shotgun (WGS) entry which is preliminary data.</text>
</comment>
<dbReference type="InterPro" id="IPR013563">
    <property type="entry name" value="Oligopep_ABC_C"/>
</dbReference>
<dbReference type="SUPFAM" id="SSF52540">
    <property type="entry name" value="P-loop containing nucleoside triphosphate hydrolases"/>
    <property type="match status" value="2"/>
</dbReference>
<evidence type="ECO:0000256" key="7">
    <source>
        <dbReference type="ARBA" id="ARBA00023136"/>
    </source>
</evidence>
<gene>
    <name evidence="9" type="ORF">EAS64_36815</name>
</gene>
<proteinExistence type="inferred from homology"/>
<comment type="subcellular location">
    <subcellularLocation>
        <location evidence="1">Cell membrane</location>
        <topology evidence="1">Peripheral membrane protein</topology>
    </subcellularLocation>
</comment>
<dbReference type="NCBIfam" id="NF008453">
    <property type="entry name" value="PRK11308.1"/>
    <property type="match status" value="2"/>
</dbReference>
<dbReference type="GO" id="GO:0016887">
    <property type="term" value="F:ATP hydrolysis activity"/>
    <property type="evidence" value="ECO:0007669"/>
    <property type="project" value="InterPro"/>
</dbReference>
<organism evidence="9 10">
    <name type="scientific">Trebonia kvetii</name>
    <dbReference type="NCBI Taxonomy" id="2480626"/>
    <lineage>
        <taxon>Bacteria</taxon>
        <taxon>Bacillati</taxon>
        <taxon>Actinomycetota</taxon>
        <taxon>Actinomycetes</taxon>
        <taxon>Streptosporangiales</taxon>
        <taxon>Treboniaceae</taxon>
        <taxon>Trebonia</taxon>
    </lineage>
</organism>
<evidence type="ECO:0000256" key="3">
    <source>
        <dbReference type="ARBA" id="ARBA00022448"/>
    </source>
</evidence>
<keyword evidence="5" id="KW-0547">Nucleotide-binding</keyword>
<comment type="similarity">
    <text evidence="2">Belongs to the ABC transporter superfamily.</text>
</comment>
<dbReference type="OrthoDB" id="3169708at2"/>
<keyword evidence="6 9" id="KW-0067">ATP-binding</keyword>
<evidence type="ECO:0000256" key="1">
    <source>
        <dbReference type="ARBA" id="ARBA00004202"/>
    </source>
</evidence>
<protein>
    <submittedName>
        <fullName evidence="9">ABC transporter ATP-binding protein</fullName>
    </submittedName>
</protein>
<dbReference type="Pfam" id="PF00005">
    <property type="entry name" value="ABC_tran"/>
    <property type="match status" value="2"/>
</dbReference>
<evidence type="ECO:0000259" key="8">
    <source>
        <dbReference type="PROSITE" id="PS50893"/>
    </source>
</evidence>
<evidence type="ECO:0000313" key="10">
    <source>
        <dbReference type="Proteomes" id="UP000460272"/>
    </source>
</evidence>
<feature type="domain" description="ABC transporter" evidence="8">
    <location>
        <begin position="352"/>
        <end position="572"/>
    </location>
</feature>
<dbReference type="Pfam" id="PF08352">
    <property type="entry name" value="oligo_HPY"/>
    <property type="match status" value="1"/>
</dbReference>
<dbReference type="NCBIfam" id="TIGR01727">
    <property type="entry name" value="oligo_HPY"/>
    <property type="match status" value="1"/>
</dbReference>
<dbReference type="SMART" id="SM00382">
    <property type="entry name" value="AAA"/>
    <property type="match status" value="2"/>
</dbReference>
<name>A0A6P2BMN1_9ACTN</name>
<evidence type="ECO:0000313" key="9">
    <source>
        <dbReference type="EMBL" id="TVZ00222.1"/>
    </source>
</evidence>
<dbReference type="GO" id="GO:0015833">
    <property type="term" value="P:peptide transport"/>
    <property type="evidence" value="ECO:0007669"/>
    <property type="project" value="InterPro"/>
</dbReference>
<accession>A0A6P2BMN1</accession>
<dbReference type="PROSITE" id="PS00211">
    <property type="entry name" value="ABC_TRANSPORTER_1"/>
    <property type="match status" value="2"/>
</dbReference>
<dbReference type="RefSeq" id="WP_145860843.1">
    <property type="nucleotide sequence ID" value="NZ_RPFW01000009.1"/>
</dbReference>
<dbReference type="EMBL" id="RPFW01000009">
    <property type="protein sequence ID" value="TVZ00222.1"/>
    <property type="molecule type" value="Genomic_DNA"/>
</dbReference>
<dbReference type="AlphaFoldDB" id="A0A6P2BMN1"/>
<dbReference type="PANTHER" id="PTHR43297:SF2">
    <property type="entry name" value="DIPEPTIDE TRANSPORT ATP-BINDING PROTEIN DPPD"/>
    <property type="match status" value="1"/>
</dbReference>
<keyword evidence="7" id="KW-0472">Membrane</keyword>
<dbReference type="CDD" id="cd03257">
    <property type="entry name" value="ABC_NikE_OppD_transporters"/>
    <property type="match status" value="2"/>
</dbReference>
<dbReference type="InterPro" id="IPR017871">
    <property type="entry name" value="ABC_transporter-like_CS"/>
</dbReference>
<keyword evidence="10" id="KW-1185">Reference proteome</keyword>
<feature type="domain" description="ABC transporter" evidence="8">
    <location>
        <begin position="16"/>
        <end position="257"/>
    </location>
</feature>
<dbReference type="Proteomes" id="UP000460272">
    <property type="component" value="Unassembled WGS sequence"/>
</dbReference>
<dbReference type="InterPro" id="IPR027417">
    <property type="entry name" value="P-loop_NTPase"/>
</dbReference>
<keyword evidence="4" id="KW-1003">Cell membrane</keyword>